<sequence>MAAEEPIPSLPTAIKDADASRDILRTLRHFHLGNPSAREALEAVAEDQLPALLAPFRNASKLRYDYPLFLFPPGENAELSGADDLAKPVGQCLQETVLSFAPSAEAARILKDNLPWIERFLREKLQGHEGPVEAQALINEGAEALKQHLKLSDENATKLEADLVQLTEKVPAGGSLLAYGRFPAIHLLIHAIKSHVIPRHDRFSSKIDQNIQALKTLLDVDWSKSEESRQPEQLKQSVAATAGMFDPSALSKVMDHSKGSVAMPAERRQRIENALKVLEGYKQNSLLVRFVHPEGVEDEWLKQTHGFEANGDNDPSSAAMAIFDEEASRLAKVFAAVRIANLEIESLYDPVLHDPWFENFNWEVFSKEELLLIPAVVALESADRVAGEGMTSFSRLLSSGRPVQVFCRVQAHNNPGAAEGEDPFQSFRTELGYLGIAHRQAVVSQASAARHQHLLERYLSALDATRTSLHLINIGLRPTGQDLGLNAWLVAGAALEGRVHPFFYVNPAAGDGSEQRLDFDGNPQPELDWPIHPFIYHNEGGDLVESELPFTFADYSLLIPRLAHHFAVVPDTCESDELLPIADYLLKSEAENERLIPFIWAVNAHGTLRRLVISRTLVEACRDRLNFWHTLQEMAGIRSSYIDRAIAETRATAEAEMSAEREKMEREFAEELARVRAEAAGEVMGRLTDVLMGMDFTTGAPRPAVTPSAPSATAAPAAETEVETATEETVVEEEENVSFSDPWIDSELCTTCNDCLDINPLLYVYNENNQAYLTETDTATYAQLVEGAEICPSKCIHPGLPQNPNEAGMEELIKRAAPFN</sequence>
<evidence type="ECO:0000256" key="1">
    <source>
        <dbReference type="SAM" id="Coils"/>
    </source>
</evidence>
<feature type="coiled-coil region" evidence="1">
    <location>
        <begin position="142"/>
        <end position="169"/>
    </location>
</feature>
<protein>
    <submittedName>
        <fullName evidence="2">Pyruvate decarboxylase</fullName>
    </submittedName>
</protein>
<evidence type="ECO:0000313" key="2">
    <source>
        <dbReference type="EMBL" id="OOZ39417.1"/>
    </source>
</evidence>
<dbReference type="AlphaFoldDB" id="A0A1T2L2U0"/>
<keyword evidence="1" id="KW-0175">Coiled coil</keyword>
<dbReference type="OrthoDB" id="9794954at2"/>
<proteinExistence type="predicted"/>
<name>A0A1T2L2U0_9GAMM</name>
<comment type="caution">
    <text evidence="2">The sequence shown here is derived from an EMBL/GenBank/DDBJ whole genome shotgun (WGS) entry which is preliminary data.</text>
</comment>
<gene>
    <name evidence="2" type="ORF">BOW53_11640</name>
</gene>
<keyword evidence="3" id="KW-1185">Reference proteome</keyword>
<evidence type="ECO:0000313" key="3">
    <source>
        <dbReference type="Proteomes" id="UP000191110"/>
    </source>
</evidence>
<organism evidence="2 3">
    <name type="scientific">Solemya pervernicosa gill symbiont</name>
    <dbReference type="NCBI Taxonomy" id="642797"/>
    <lineage>
        <taxon>Bacteria</taxon>
        <taxon>Pseudomonadati</taxon>
        <taxon>Pseudomonadota</taxon>
        <taxon>Gammaproteobacteria</taxon>
        <taxon>sulfur-oxidizing symbionts</taxon>
    </lineage>
</organism>
<dbReference type="Gene3D" id="3.30.70.20">
    <property type="match status" value="1"/>
</dbReference>
<keyword evidence="2" id="KW-0670">Pyruvate</keyword>
<reference evidence="2 3" key="1">
    <citation type="submission" date="2016-11" db="EMBL/GenBank/DDBJ databases">
        <title>Mixed transmission modes and dynamic genome evolution in an obligate animal-bacterial symbiosis.</title>
        <authorList>
            <person name="Russell S.L."/>
            <person name="Corbett-Detig R.B."/>
            <person name="Cavanaugh C.M."/>
        </authorList>
    </citation>
    <scope>NUCLEOTIDE SEQUENCE [LARGE SCALE GENOMIC DNA]</scope>
    <source>
        <strain evidence="2">Sveles-Q1</strain>
    </source>
</reference>
<dbReference type="EMBL" id="MPRL01000052">
    <property type="protein sequence ID" value="OOZ39417.1"/>
    <property type="molecule type" value="Genomic_DNA"/>
</dbReference>
<accession>A0A1T2L2U0</accession>
<dbReference type="SUPFAM" id="SSF54862">
    <property type="entry name" value="4Fe-4S ferredoxins"/>
    <property type="match status" value="1"/>
</dbReference>
<dbReference type="Proteomes" id="UP000191110">
    <property type="component" value="Unassembled WGS sequence"/>
</dbReference>
<dbReference type="Pfam" id="PF13370">
    <property type="entry name" value="Fer4_13"/>
    <property type="match status" value="1"/>
</dbReference>